<name>A0A8J3I5T4_9CHLR</name>
<gene>
    <name evidence="13" type="ORF">KSX_73390</name>
</gene>
<evidence type="ECO:0000256" key="2">
    <source>
        <dbReference type="ARBA" id="ARBA00008598"/>
    </source>
</evidence>
<dbReference type="CDD" id="cd18030">
    <property type="entry name" value="DEXHc_RE_I_HsdR"/>
    <property type="match status" value="1"/>
</dbReference>
<reference evidence="13" key="1">
    <citation type="submission" date="2020-10" db="EMBL/GenBank/DDBJ databases">
        <title>Taxonomic study of unclassified bacteria belonging to the class Ktedonobacteria.</title>
        <authorList>
            <person name="Yabe S."/>
            <person name="Wang C.M."/>
            <person name="Zheng Y."/>
            <person name="Sakai Y."/>
            <person name="Cavaletti L."/>
            <person name="Monciardini P."/>
            <person name="Donadio S."/>
        </authorList>
    </citation>
    <scope>NUCLEOTIDE SEQUENCE</scope>
    <source>
        <strain evidence="13">SOSP1-1</strain>
    </source>
</reference>
<keyword evidence="10 11" id="KW-0238">DNA-binding</keyword>
<dbReference type="EMBL" id="BNJF01000004">
    <property type="protein sequence ID" value="GHO49176.1"/>
    <property type="molecule type" value="Genomic_DNA"/>
</dbReference>
<sequence length="1069" mass="123602">MMNVPSFREELISQIPALQLLMNLGFTYLQPDEALKARGGKFSNVILESILLDQLPKINAIRYKGQVYQFSKENLQEALRKLKNEPYDGLVRTSDKIYDRLTLGADLPQTIEGNTRSYNLRYIDWKHPENNVYHVSDEFVVERRRSKETRRPDIVVFVNGIPLVVIECKRPDLNKGGDNPVTEAVTQMIRNQKDDQIPGLFIYSQLLMAVSKNAARYGTTGTPKKFWSIWEEEGYREADLHKLVNKSLSRAKKDLLYNHREYARNIRNYFNQLELEGDRLSSEQDKALYHLLQPKRLLELSYQFIVYDTGIKKIARYQQYFAVKKTIERVESLNVQGKRTGGVIWHTTGSGKSLTMVMLAKALALHPTITKPRIILVTDRIDLDDQIWNTFVACGKKVHKAQSGADLVEKVKEGKFDIITTIINKFEAADNKKFKDENPNIFVLVDESHRSQYGSFNAKMRRIFPNACYIGFTGTPLLKAEKSTVAKFGDFIHKYPMQKAVSDQAVVPLLYEGRMADLGVNQEQIDKWFERVTRNLNEDQKRDLKNKFSRTEAVSRTEQRIQQIAYDITEHYTSNFQGTGFKAQLAVDSKEMALLYKRFLDDFGEVSSEVIISPPDTREGNEQVDNTKSPEMEAFWKRMMERFGSEDKYISEIKASFARPDGCEILIVVDKLLTGFDEPRNTVLYIDKPLKEHSLLQAIARVNRLFEGKDFGYIIDYRGVLGELNMALNTYNALAAYDTEDVAGILPQASEEVKKLPLYHAALWDVFKEVKNKKDTEALERFLEPEDRRQEFYEALTAFANCLKIALSTSYFYQNTPEDQINRYKEDLRFFHNLRISTRQRYAETIDYKDYEQRVRKLMNQHVTSSEVKPITELVNIFDGEAFASEVEKVKGTAAKADIIAYRVKKTVTTRLAENPQVYQRFSDLINKTIEDYKAGRLNEAEYLKRASEVLEQVQQGKTSSMPEKLRRYRDAAAYYGVLESILELREQKINELISEEALADIAIGIEERLEKHKIRDWVNNNDVKNGMKTDIEDYLYDIESHYGLALTGIEKDLIMEQAVEVAKQRDRL</sequence>
<keyword evidence="5 11" id="KW-0547">Nucleotide-binding</keyword>
<protein>
    <recommendedName>
        <fullName evidence="11">Type I restriction enzyme endonuclease subunit</fullName>
        <shortName evidence="11">R protein</shortName>
        <ecNumber evidence="11">3.1.21.3</ecNumber>
    </recommendedName>
</protein>
<dbReference type="NCBIfam" id="TIGR00348">
    <property type="entry name" value="hsdR"/>
    <property type="match status" value="1"/>
</dbReference>
<dbReference type="GO" id="GO:0009307">
    <property type="term" value="P:DNA restriction-modification system"/>
    <property type="evidence" value="ECO:0007669"/>
    <property type="project" value="UniProtKB-KW"/>
</dbReference>
<keyword evidence="14" id="KW-1185">Reference proteome</keyword>
<comment type="catalytic activity">
    <reaction evidence="1 11">
        <text>Endonucleolytic cleavage of DNA to give random double-stranded fragments with terminal 5'-phosphates, ATP is simultaneously hydrolyzed.</text>
        <dbReference type="EC" id="3.1.21.3"/>
    </reaction>
</comment>
<dbReference type="GO" id="GO:0009035">
    <property type="term" value="F:type I site-specific deoxyribonuclease activity"/>
    <property type="evidence" value="ECO:0007669"/>
    <property type="project" value="UniProtKB-EC"/>
</dbReference>
<dbReference type="Gene3D" id="3.40.50.300">
    <property type="entry name" value="P-loop containing nucleotide triphosphate hydrolases"/>
    <property type="match status" value="2"/>
</dbReference>
<evidence type="ECO:0000256" key="3">
    <source>
        <dbReference type="ARBA" id="ARBA00011296"/>
    </source>
</evidence>
<dbReference type="Proteomes" id="UP000612362">
    <property type="component" value="Unassembled WGS sequence"/>
</dbReference>
<comment type="subunit">
    <text evidence="3 11">The type I restriction/modification system is composed of three polypeptides R, M and S.</text>
</comment>
<dbReference type="InterPro" id="IPR055180">
    <property type="entry name" value="HsdR_RecA-like_helicase_dom_2"/>
</dbReference>
<dbReference type="Pfam" id="PF04313">
    <property type="entry name" value="HSDR_N"/>
    <property type="match status" value="1"/>
</dbReference>
<evidence type="ECO:0000256" key="5">
    <source>
        <dbReference type="ARBA" id="ARBA00022741"/>
    </source>
</evidence>
<comment type="similarity">
    <text evidence="2 11">Belongs to the HsdR family.</text>
</comment>
<accession>A0A8J3I5T4</accession>
<dbReference type="Gene3D" id="3.90.1570.50">
    <property type="match status" value="1"/>
</dbReference>
<comment type="caution">
    <text evidence="13">The sequence shown here is derived from an EMBL/GenBank/DDBJ whole genome shotgun (WGS) entry which is preliminary data.</text>
</comment>
<keyword evidence="9 11" id="KW-0067">ATP-binding</keyword>
<evidence type="ECO:0000256" key="6">
    <source>
        <dbReference type="ARBA" id="ARBA00022747"/>
    </source>
</evidence>
<feature type="domain" description="Helicase ATP-binding" evidence="12">
    <location>
        <begin position="333"/>
        <end position="494"/>
    </location>
</feature>
<dbReference type="InterPro" id="IPR007409">
    <property type="entry name" value="Restrct_endonuc_type1_HsdR_N"/>
</dbReference>
<evidence type="ECO:0000259" key="12">
    <source>
        <dbReference type="PROSITE" id="PS51192"/>
    </source>
</evidence>
<dbReference type="Pfam" id="PF11867">
    <property type="entry name" value="T1RH-like_C"/>
    <property type="match status" value="1"/>
</dbReference>
<dbReference type="Pfam" id="PF18766">
    <property type="entry name" value="SWI2_SNF2"/>
    <property type="match status" value="1"/>
</dbReference>
<dbReference type="InterPro" id="IPR004473">
    <property type="entry name" value="Restrct_endonuc_typeI_HsdR"/>
</dbReference>
<evidence type="ECO:0000256" key="7">
    <source>
        <dbReference type="ARBA" id="ARBA00022759"/>
    </source>
</evidence>
<keyword evidence="4" id="KW-0540">Nuclease</keyword>
<dbReference type="GO" id="GO:0003677">
    <property type="term" value="F:DNA binding"/>
    <property type="evidence" value="ECO:0007669"/>
    <property type="project" value="UniProtKB-KW"/>
</dbReference>
<dbReference type="Pfam" id="PF22679">
    <property type="entry name" value="T1R_D3-like"/>
    <property type="match status" value="1"/>
</dbReference>
<evidence type="ECO:0000256" key="1">
    <source>
        <dbReference type="ARBA" id="ARBA00000851"/>
    </source>
</evidence>
<organism evidence="13 14">
    <name type="scientific">Ktedonospora formicarum</name>
    <dbReference type="NCBI Taxonomy" id="2778364"/>
    <lineage>
        <taxon>Bacteria</taxon>
        <taxon>Bacillati</taxon>
        <taxon>Chloroflexota</taxon>
        <taxon>Ktedonobacteria</taxon>
        <taxon>Ktedonobacterales</taxon>
        <taxon>Ktedonobacteraceae</taxon>
        <taxon>Ktedonospora</taxon>
    </lineage>
</organism>
<dbReference type="PANTHER" id="PTHR30195:SF15">
    <property type="entry name" value="TYPE I RESTRICTION ENZYME HINDI ENDONUCLEASE SUBUNIT"/>
    <property type="match status" value="1"/>
</dbReference>
<keyword evidence="7" id="KW-0255">Endonuclease</keyword>
<dbReference type="SMART" id="SM00487">
    <property type="entry name" value="DEXDc"/>
    <property type="match status" value="1"/>
</dbReference>
<dbReference type="RefSeq" id="WP_220198284.1">
    <property type="nucleotide sequence ID" value="NZ_BNJF01000004.1"/>
</dbReference>
<evidence type="ECO:0000256" key="4">
    <source>
        <dbReference type="ARBA" id="ARBA00022722"/>
    </source>
</evidence>
<comment type="function">
    <text evidence="11">Subunit R is required for both nuclease and ATPase activities, but not for modification.</text>
</comment>
<dbReference type="EC" id="3.1.21.3" evidence="11"/>
<dbReference type="InterPro" id="IPR040980">
    <property type="entry name" value="SWI2_SNF2"/>
</dbReference>
<keyword evidence="13" id="KW-0347">Helicase</keyword>
<dbReference type="InterPro" id="IPR014001">
    <property type="entry name" value="Helicase_ATP-bd"/>
</dbReference>
<evidence type="ECO:0000256" key="9">
    <source>
        <dbReference type="ARBA" id="ARBA00022840"/>
    </source>
</evidence>
<dbReference type="PROSITE" id="PS51192">
    <property type="entry name" value="HELICASE_ATP_BIND_1"/>
    <property type="match status" value="1"/>
</dbReference>
<dbReference type="InterPro" id="IPR027417">
    <property type="entry name" value="P-loop_NTPase"/>
</dbReference>
<keyword evidence="6 11" id="KW-0680">Restriction system</keyword>
<evidence type="ECO:0000256" key="8">
    <source>
        <dbReference type="ARBA" id="ARBA00022801"/>
    </source>
</evidence>
<keyword evidence="8 11" id="KW-0378">Hydrolase</keyword>
<dbReference type="CDD" id="cd22332">
    <property type="entry name" value="HsdR_N"/>
    <property type="match status" value="1"/>
</dbReference>
<evidence type="ECO:0000256" key="11">
    <source>
        <dbReference type="RuleBase" id="RU364115"/>
    </source>
</evidence>
<dbReference type="InterPro" id="IPR021810">
    <property type="entry name" value="T1RH-like_C"/>
</dbReference>
<dbReference type="GO" id="GO:0005524">
    <property type="term" value="F:ATP binding"/>
    <property type="evidence" value="ECO:0007669"/>
    <property type="project" value="UniProtKB-KW"/>
</dbReference>
<dbReference type="AlphaFoldDB" id="A0A8J3I5T4"/>
<evidence type="ECO:0000313" key="14">
    <source>
        <dbReference type="Proteomes" id="UP000612362"/>
    </source>
</evidence>
<dbReference type="PANTHER" id="PTHR30195">
    <property type="entry name" value="TYPE I SITE-SPECIFIC DEOXYRIBONUCLEASE PROTEIN SUBUNIT M AND R"/>
    <property type="match status" value="1"/>
</dbReference>
<dbReference type="InterPro" id="IPR051268">
    <property type="entry name" value="Type-I_R_enzyme_R_subunit"/>
</dbReference>
<evidence type="ECO:0000313" key="13">
    <source>
        <dbReference type="EMBL" id="GHO49176.1"/>
    </source>
</evidence>
<dbReference type="GO" id="GO:0004386">
    <property type="term" value="F:helicase activity"/>
    <property type="evidence" value="ECO:0007669"/>
    <property type="project" value="UniProtKB-KW"/>
</dbReference>
<dbReference type="CDD" id="cd18800">
    <property type="entry name" value="SF2_C_EcoR124I-like"/>
    <property type="match status" value="1"/>
</dbReference>
<dbReference type="SUPFAM" id="SSF52540">
    <property type="entry name" value="P-loop containing nucleoside triphosphate hydrolases"/>
    <property type="match status" value="2"/>
</dbReference>
<evidence type="ECO:0000256" key="10">
    <source>
        <dbReference type="ARBA" id="ARBA00023125"/>
    </source>
</evidence>
<proteinExistence type="inferred from homology"/>